<protein>
    <recommendedName>
        <fullName evidence="3">Kazal-like domain-containing protein</fullName>
    </recommendedName>
</protein>
<reference evidence="1 2" key="1">
    <citation type="submission" date="2023-11" db="EMBL/GenBank/DDBJ databases">
        <authorList>
            <person name="Hedman E."/>
            <person name="Englund M."/>
            <person name="Stromberg M."/>
            <person name="Nyberg Akerstrom W."/>
            <person name="Nylinder S."/>
            <person name="Jareborg N."/>
            <person name="Kallberg Y."/>
            <person name="Kronander E."/>
        </authorList>
    </citation>
    <scope>NUCLEOTIDE SEQUENCE [LARGE SCALE GENOMIC DNA]</scope>
</reference>
<proteinExistence type="predicted"/>
<evidence type="ECO:0000313" key="2">
    <source>
        <dbReference type="Proteomes" id="UP001314205"/>
    </source>
</evidence>
<dbReference type="EMBL" id="CAVLGL010000089">
    <property type="protein sequence ID" value="CAK1593810.1"/>
    <property type="molecule type" value="Genomic_DNA"/>
</dbReference>
<organism evidence="1 2">
    <name type="scientific">Parnassius mnemosyne</name>
    <name type="common">clouded apollo</name>
    <dbReference type="NCBI Taxonomy" id="213953"/>
    <lineage>
        <taxon>Eukaryota</taxon>
        <taxon>Metazoa</taxon>
        <taxon>Ecdysozoa</taxon>
        <taxon>Arthropoda</taxon>
        <taxon>Hexapoda</taxon>
        <taxon>Insecta</taxon>
        <taxon>Pterygota</taxon>
        <taxon>Neoptera</taxon>
        <taxon>Endopterygota</taxon>
        <taxon>Lepidoptera</taxon>
        <taxon>Glossata</taxon>
        <taxon>Ditrysia</taxon>
        <taxon>Papilionoidea</taxon>
        <taxon>Papilionidae</taxon>
        <taxon>Parnassiinae</taxon>
        <taxon>Parnassini</taxon>
        <taxon>Parnassius</taxon>
        <taxon>Driopa</taxon>
    </lineage>
</organism>
<accession>A0AAV1LE66</accession>
<keyword evidence="2" id="KW-1185">Reference proteome</keyword>
<gene>
    <name evidence="1" type="ORF">PARMNEM_LOCUS13541</name>
</gene>
<name>A0AAV1LE66_9NEOP</name>
<comment type="caution">
    <text evidence="1">The sequence shown here is derived from an EMBL/GenBank/DDBJ whole genome shotgun (WGS) entry which is preliminary data.</text>
</comment>
<evidence type="ECO:0008006" key="3">
    <source>
        <dbReference type="Google" id="ProtNLM"/>
    </source>
</evidence>
<evidence type="ECO:0000313" key="1">
    <source>
        <dbReference type="EMBL" id="CAK1593810.1"/>
    </source>
</evidence>
<dbReference type="Proteomes" id="UP001314205">
    <property type="component" value="Unassembled WGS sequence"/>
</dbReference>
<dbReference type="AlphaFoldDB" id="A0AAV1LE66"/>
<sequence length="77" mass="8494">MAVVLTEQHLTPPINYCSVAMACIHDSRPVCASTPDGCSRRNFLDQCDMFEYNCDYGAEYTTSPTSLCERGPGDFSC</sequence>